<dbReference type="PANTHER" id="PTHR11717:SF31">
    <property type="entry name" value="LOW MOLECULAR WEIGHT PROTEIN-TYROSINE-PHOSPHATASE ETP-RELATED"/>
    <property type="match status" value="1"/>
</dbReference>
<dbReference type="AlphaFoldDB" id="A0A1G6L716"/>
<dbReference type="Gene3D" id="3.40.50.2300">
    <property type="match status" value="1"/>
</dbReference>
<comment type="similarity">
    <text evidence="1">Belongs to the low molecular weight phosphotyrosine protein phosphatase family.</text>
</comment>
<feature type="active site" description="Nucleophile" evidence="4">
    <location>
        <position position="17"/>
    </location>
</feature>
<feature type="domain" description="Phosphotyrosine protein phosphatase I" evidence="6">
    <location>
        <begin position="11"/>
        <end position="193"/>
    </location>
</feature>
<protein>
    <submittedName>
        <fullName evidence="7">Protein-tyrosine phosphatase</fullName>
    </submittedName>
</protein>
<keyword evidence="2" id="KW-0378">Hydrolase</keyword>
<dbReference type="OrthoDB" id="9784339at2"/>
<dbReference type="InterPro" id="IPR017867">
    <property type="entry name" value="Tyr_phospatase_low_mol_wt"/>
</dbReference>
<dbReference type="Pfam" id="PF01451">
    <property type="entry name" value="LMWPc"/>
    <property type="match status" value="1"/>
</dbReference>
<evidence type="ECO:0000313" key="7">
    <source>
        <dbReference type="EMBL" id="SDC39142.1"/>
    </source>
</evidence>
<evidence type="ECO:0000256" key="3">
    <source>
        <dbReference type="ARBA" id="ARBA00022912"/>
    </source>
</evidence>
<accession>A0A1G6L716</accession>
<gene>
    <name evidence="7" type="ORF">SAMN05660690_1236</name>
</gene>
<evidence type="ECO:0000313" key="8">
    <source>
        <dbReference type="Proteomes" id="UP000199416"/>
    </source>
</evidence>
<dbReference type="EMBL" id="FMZF01000002">
    <property type="protein sequence ID" value="SDC39142.1"/>
    <property type="molecule type" value="Genomic_DNA"/>
</dbReference>
<dbReference type="PANTHER" id="PTHR11717">
    <property type="entry name" value="LOW MOLECULAR WEIGHT PROTEIN TYROSINE PHOSPHATASE"/>
    <property type="match status" value="1"/>
</dbReference>
<evidence type="ECO:0000256" key="1">
    <source>
        <dbReference type="ARBA" id="ARBA00011063"/>
    </source>
</evidence>
<name>A0A1G6L716_9ACTN</name>
<organism evidence="7 8">
    <name type="scientific">Geodermatophilus telluris</name>
    <dbReference type="NCBI Taxonomy" id="1190417"/>
    <lineage>
        <taxon>Bacteria</taxon>
        <taxon>Bacillati</taxon>
        <taxon>Actinomycetota</taxon>
        <taxon>Actinomycetes</taxon>
        <taxon>Geodermatophilales</taxon>
        <taxon>Geodermatophilaceae</taxon>
        <taxon>Geodermatophilus</taxon>
    </lineage>
</organism>
<dbReference type="STRING" id="1190417.SAMN05660690_1236"/>
<evidence type="ECO:0000256" key="5">
    <source>
        <dbReference type="SAM" id="MobiDB-lite"/>
    </source>
</evidence>
<dbReference type="InterPro" id="IPR036196">
    <property type="entry name" value="Ptyr_pPase_sf"/>
</dbReference>
<evidence type="ECO:0000259" key="6">
    <source>
        <dbReference type="SMART" id="SM00226"/>
    </source>
</evidence>
<dbReference type="InterPro" id="IPR050438">
    <property type="entry name" value="LMW_PTPase"/>
</dbReference>
<dbReference type="SUPFAM" id="SSF52788">
    <property type="entry name" value="Phosphotyrosine protein phosphatases I"/>
    <property type="match status" value="1"/>
</dbReference>
<evidence type="ECO:0000256" key="2">
    <source>
        <dbReference type="ARBA" id="ARBA00022801"/>
    </source>
</evidence>
<dbReference type="InterPro" id="IPR023485">
    <property type="entry name" value="Ptyr_pPase"/>
</dbReference>
<evidence type="ECO:0000256" key="4">
    <source>
        <dbReference type="PIRSR" id="PIRSR617867-1"/>
    </source>
</evidence>
<dbReference type="GO" id="GO:0004725">
    <property type="term" value="F:protein tyrosine phosphatase activity"/>
    <property type="evidence" value="ECO:0007669"/>
    <property type="project" value="InterPro"/>
</dbReference>
<feature type="region of interest" description="Disordered" evidence="5">
    <location>
        <begin position="150"/>
        <end position="169"/>
    </location>
</feature>
<dbReference type="PRINTS" id="PR00719">
    <property type="entry name" value="LMWPTPASE"/>
</dbReference>
<reference evidence="8" key="1">
    <citation type="submission" date="2016-10" db="EMBL/GenBank/DDBJ databases">
        <authorList>
            <person name="Varghese N."/>
            <person name="Submissions S."/>
        </authorList>
    </citation>
    <scope>NUCLEOTIDE SEQUENCE [LARGE SCALE GENOMIC DNA]</scope>
    <source>
        <strain evidence="8">DSM 45421</strain>
    </source>
</reference>
<feature type="active site" evidence="4">
    <location>
        <position position="23"/>
    </location>
</feature>
<feature type="active site" description="Proton donor" evidence="4">
    <location>
        <position position="133"/>
    </location>
</feature>
<keyword evidence="3" id="KW-0904">Protein phosphatase</keyword>
<proteinExistence type="inferred from homology"/>
<keyword evidence="8" id="KW-1185">Reference proteome</keyword>
<dbReference type="Proteomes" id="UP000199416">
    <property type="component" value="Unassembled WGS sequence"/>
</dbReference>
<dbReference type="SMART" id="SM00226">
    <property type="entry name" value="LMWPc"/>
    <property type="match status" value="1"/>
</dbReference>
<sequence>MRRDRSSPSRLTVLLVCTGNICRSALAERLGRAYLDEALGAHADEVVLVSAGVRAVVGSAMHPHSALVLRGLGGDPEGFRARQIRAATTIDADLVLTMTREHRREVLALAPRTLSRTFTLREAADLVRSVAADPPGAVLADRARTLVRELHDARPRRQSSPDDDIRDPIGLPLDVHQEIGEVIAAALIPLLERIAGLAGPRTSADAPDVA</sequence>